<dbReference type="Proteomes" id="UP000307956">
    <property type="component" value="Unassembled WGS sequence"/>
</dbReference>
<dbReference type="Gene3D" id="3.40.50.720">
    <property type="entry name" value="NAD(P)-binding Rossmann-like Domain"/>
    <property type="match status" value="1"/>
</dbReference>
<feature type="domain" description="Enoyl reductase (ER)" evidence="6">
    <location>
        <begin position="11"/>
        <end position="342"/>
    </location>
</feature>
<comment type="cofactor">
    <cofactor evidence="1 5">
        <name>Zn(2+)</name>
        <dbReference type="ChEBI" id="CHEBI:29105"/>
    </cofactor>
</comment>
<dbReference type="GO" id="GO:0008106">
    <property type="term" value="F:alcohol dehydrogenase (NADP+) activity"/>
    <property type="evidence" value="ECO:0007669"/>
    <property type="project" value="UniProtKB-ARBA"/>
</dbReference>
<comment type="similarity">
    <text evidence="5">Belongs to the zinc-containing alcohol dehydrogenase family.</text>
</comment>
<dbReference type="InterPro" id="IPR020843">
    <property type="entry name" value="ER"/>
</dbReference>
<comment type="caution">
    <text evidence="7">The sequence shown here is derived from an EMBL/GenBank/DDBJ whole genome shotgun (WGS) entry which is preliminary data.</text>
</comment>
<dbReference type="AlphaFoldDB" id="A0A4S4AG24"/>
<dbReference type="SUPFAM" id="SSF50129">
    <property type="entry name" value="GroES-like"/>
    <property type="match status" value="1"/>
</dbReference>
<dbReference type="InterPro" id="IPR013149">
    <property type="entry name" value="ADH-like_C"/>
</dbReference>
<evidence type="ECO:0000256" key="4">
    <source>
        <dbReference type="ARBA" id="ARBA00023002"/>
    </source>
</evidence>
<dbReference type="PROSITE" id="PS00065">
    <property type="entry name" value="D_2_HYDROXYACID_DH_1"/>
    <property type="match status" value="1"/>
</dbReference>
<dbReference type="InterPro" id="IPR002328">
    <property type="entry name" value="ADH_Zn_CS"/>
</dbReference>
<dbReference type="PROSITE" id="PS00059">
    <property type="entry name" value="ADH_ZINC"/>
    <property type="match status" value="1"/>
</dbReference>
<organism evidence="7 8">
    <name type="scientific">Pseudothauera rhizosphaerae</name>
    <dbReference type="NCBI Taxonomy" id="2565932"/>
    <lineage>
        <taxon>Bacteria</taxon>
        <taxon>Pseudomonadati</taxon>
        <taxon>Pseudomonadota</taxon>
        <taxon>Betaproteobacteria</taxon>
        <taxon>Rhodocyclales</taxon>
        <taxon>Zoogloeaceae</taxon>
        <taxon>Pseudothauera</taxon>
    </lineage>
</organism>
<keyword evidence="8" id="KW-1185">Reference proteome</keyword>
<evidence type="ECO:0000313" key="7">
    <source>
        <dbReference type="EMBL" id="THF57218.1"/>
    </source>
</evidence>
<dbReference type="OrthoDB" id="9771084at2"/>
<dbReference type="InterPro" id="IPR036291">
    <property type="entry name" value="NAD(P)-bd_dom_sf"/>
</dbReference>
<dbReference type="InterPro" id="IPR011032">
    <property type="entry name" value="GroES-like_sf"/>
</dbReference>
<gene>
    <name evidence="7" type="ORF">E6O51_18120</name>
</gene>
<dbReference type="Gene3D" id="3.90.180.10">
    <property type="entry name" value="Medium-chain alcohol dehydrogenases, catalytic domain"/>
    <property type="match status" value="1"/>
</dbReference>
<evidence type="ECO:0000256" key="3">
    <source>
        <dbReference type="ARBA" id="ARBA00022833"/>
    </source>
</evidence>
<dbReference type="Pfam" id="PF00107">
    <property type="entry name" value="ADH_zinc_N"/>
    <property type="match status" value="1"/>
</dbReference>
<name>A0A4S4AG24_9RHOO</name>
<evidence type="ECO:0000256" key="2">
    <source>
        <dbReference type="ARBA" id="ARBA00022723"/>
    </source>
</evidence>
<evidence type="ECO:0000313" key="8">
    <source>
        <dbReference type="Proteomes" id="UP000307956"/>
    </source>
</evidence>
<dbReference type="Pfam" id="PF08240">
    <property type="entry name" value="ADH_N"/>
    <property type="match status" value="1"/>
</dbReference>
<proteinExistence type="inferred from homology"/>
<dbReference type="RefSeq" id="WP_136386423.1">
    <property type="nucleotide sequence ID" value="NZ_SSOD01000018.1"/>
</dbReference>
<accession>A0A4S4AG24</accession>
<dbReference type="FunFam" id="3.40.50.720:FF:000022">
    <property type="entry name" value="Cinnamyl alcohol dehydrogenase"/>
    <property type="match status" value="1"/>
</dbReference>
<dbReference type="CDD" id="cd05283">
    <property type="entry name" value="CAD1"/>
    <property type="match status" value="1"/>
</dbReference>
<sequence>MLVQAYGAHAGDKPLEPLQITRRAPGAHDVQIDIAFCGICHSDLHQVRAEWAGTQFPCVPGHEIVGRVSAVGAHVSDFKAGDLVGIGCIVDSCKHCDDCEAGLENYCEGMIGTYNFPTPDEPGWTLGGYSQKIVVHERYVLRIRHPEAQLAAVAPLLCAGITTYSPLRHWNAGPGKKVGVVGIGGLGHMGIKLAHAMGAHVVAFTTSESKRGAAKELGADEVVVSRNAEEMAAHARSFDFILNTVAAPHGLDAFLALLKRDGTMTLVGAPATPHPSPNVFNLIMTRRSIAGSMIGGIPETQEMLDFCAEHGIVADIELIRADQINESYERMLKGDVKYRFVIDNATLTGQTTTDTVEA</sequence>
<reference evidence="7 8" key="1">
    <citation type="submission" date="2019-04" db="EMBL/GenBank/DDBJ databases">
        <title>Azoarcus rhizosphaerae sp. nov. isolated from rhizosphere of Ficus religiosa.</title>
        <authorList>
            <person name="Lin S.-Y."/>
            <person name="Hameed A."/>
            <person name="Hsu Y.-H."/>
            <person name="Young C.-C."/>
        </authorList>
    </citation>
    <scope>NUCLEOTIDE SEQUENCE [LARGE SCALE GENOMIC DNA]</scope>
    <source>
        <strain evidence="7 8">CC-YHH848</strain>
    </source>
</reference>
<evidence type="ECO:0000256" key="1">
    <source>
        <dbReference type="ARBA" id="ARBA00001947"/>
    </source>
</evidence>
<keyword evidence="2 5" id="KW-0479">Metal-binding</keyword>
<dbReference type="EMBL" id="SSOD01000018">
    <property type="protein sequence ID" value="THF57218.1"/>
    <property type="molecule type" value="Genomic_DNA"/>
</dbReference>
<dbReference type="SUPFAM" id="SSF51735">
    <property type="entry name" value="NAD(P)-binding Rossmann-fold domains"/>
    <property type="match status" value="1"/>
</dbReference>
<keyword evidence="4" id="KW-0560">Oxidoreductase</keyword>
<protein>
    <submittedName>
        <fullName evidence="7">NAD(P)-dependent alcohol dehydrogenase</fullName>
    </submittedName>
</protein>
<keyword evidence="3 5" id="KW-0862">Zinc</keyword>
<dbReference type="InterPro" id="IPR047109">
    <property type="entry name" value="CAD-like"/>
</dbReference>
<dbReference type="PANTHER" id="PTHR42683">
    <property type="entry name" value="ALDEHYDE REDUCTASE"/>
    <property type="match status" value="1"/>
</dbReference>
<evidence type="ECO:0000259" key="6">
    <source>
        <dbReference type="SMART" id="SM00829"/>
    </source>
</evidence>
<dbReference type="InterPro" id="IPR029752">
    <property type="entry name" value="D-isomer_DH_CS1"/>
</dbReference>
<dbReference type="InterPro" id="IPR013154">
    <property type="entry name" value="ADH-like_N"/>
</dbReference>
<dbReference type="SMART" id="SM00829">
    <property type="entry name" value="PKS_ER"/>
    <property type="match status" value="1"/>
</dbReference>
<dbReference type="GO" id="GO:0008270">
    <property type="term" value="F:zinc ion binding"/>
    <property type="evidence" value="ECO:0007669"/>
    <property type="project" value="InterPro"/>
</dbReference>
<evidence type="ECO:0000256" key="5">
    <source>
        <dbReference type="RuleBase" id="RU361277"/>
    </source>
</evidence>